<feature type="transmembrane region" description="Helical" evidence="7">
    <location>
        <begin position="258"/>
        <end position="282"/>
    </location>
</feature>
<feature type="transmembrane region" description="Helical" evidence="7">
    <location>
        <begin position="202"/>
        <end position="226"/>
    </location>
</feature>
<evidence type="ECO:0000256" key="5">
    <source>
        <dbReference type="ARBA" id="ARBA00022989"/>
    </source>
</evidence>
<evidence type="ECO:0000313" key="11">
    <source>
        <dbReference type="Proteomes" id="UP000270112"/>
    </source>
</evidence>
<evidence type="ECO:0000256" key="2">
    <source>
        <dbReference type="ARBA" id="ARBA00008929"/>
    </source>
</evidence>
<organism evidence="9 11">
    <name type="scientific">Eggerthella sinensis</name>
    <dbReference type="NCBI Taxonomy" id="242230"/>
    <lineage>
        <taxon>Bacteria</taxon>
        <taxon>Bacillati</taxon>
        <taxon>Actinomycetota</taxon>
        <taxon>Coriobacteriia</taxon>
        <taxon>Eggerthellales</taxon>
        <taxon>Eggerthellaceae</taxon>
        <taxon>Eggerthella</taxon>
    </lineage>
</organism>
<dbReference type="Pfam" id="PF03916">
    <property type="entry name" value="NrfD"/>
    <property type="match status" value="1"/>
</dbReference>
<dbReference type="EMBL" id="QICC01000005">
    <property type="protein sequence ID" value="RNM42977.1"/>
    <property type="molecule type" value="Genomic_DNA"/>
</dbReference>
<evidence type="ECO:0000256" key="7">
    <source>
        <dbReference type="SAM" id="Phobius"/>
    </source>
</evidence>
<dbReference type="EMBL" id="PPTT01000013">
    <property type="protein sequence ID" value="RDB68747.1"/>
    <property type="molecule type" value="Genomic_DNA"/>
</dbReference>
<name>A0A3N0J1D9_9ACTN</name>
<evidence type="ECO:0000313" key="9">
    <source>
        <dbReference type="EMBL" id="RNM42977.1"/>
    </source>
</evidence>
<dbReference type="InterPro" id="IPR005614">
    <property type="entry name" value="NrfD-like"/>
</dbReference>
<evidence type="ECO:0000256" key="1">
    <source>
        <dbReference type="ARBA" id="ARBA00004651"/>
    </source>
</evidence>
<feature type="transmembrane region" description="Helical" evidence="7">
    <location>
        <begin position="12"/>
        <end position="34"/>
    </location>
</feature>
<reference evidence="8 10" key="1">
    <citation type="journal article" date="2018" name="Elife">
        <title>Discovery and characterization of a prevalent human gut bacterial enzyme sufficient for the inactivation of a family of plant toxins.</title>
        <authorList>
            <person name="Koppel N."/>
            <person name="Bisanz J.E."/>
            <person name="Pandelia M.E."/>
            <person name="Turnbaugh P.J."/>
            <person name="Balskus E.P."/>
        </authorList>
    </citation>
    <scope>NUCLEOTIDE SEQUENCE [LARGE SCALE GENOMIC DNA]</scope>
    <source>
        <strain evidence="8 10">DSM 16107</strain>
    </source>
</reference>
<dbReference type="PANTHER" id="PTHR34856:SF2">
    <property type="entry name" value="PROTEIN NRFD"/>
    <property type="match status" value="1"/>
</dbReference>
<protein>
    <submittedName>
        <fullName evidence="9">Polysulfide reductase</fullName>
    </submittedName>
</protein>
<keyword evidence="4 7" id="KW-0812">Transmembrane</keyword>
<dbReference type="Proteomes" id="UP000270112">
    <property type="component" value="Unassembled WGS sequence"/>
</dbReference>
<evidence type="ECO:0000256" key="6">
    <source>
        <dbReference type="ARBA" id="ARBA00023136"/>
    </source>
</evidence>
<dbReference type="Gene3D" id="1.20.1630.10">
    <property type="entry name" value="Formate dehydrogenase/DMSO reductase domain"/>
    <property type="match status" value="1"/>
</dbReference>
<keyword evidence="10" id="KW-1185">Reference proteome</keyword>
<proteinExistence type="inferred from homology"/>
<feature type="transmembrane region" description="Helical" evidence="7">
    <location>
        <begin position="303"/>
        <end position="325"/>
    </location>
</feature>
<reference evidence="9" key="3">
    <citation type="journal article" date="2019" name="Microbiol. Resour. Announc.">
        <title>Draft Genome Sequences of Type Strains of Gordonibacter faecihominis, Paraeggerthella hongkongensis, Parvibacter caecicola,Slackia equolifaciens, Slackia faecicanis, and Slackia isoflavoniconvertens.</title>
        <authorList>
            <person name="Danylec N."/>
            <person name="Stoll D.A."/>
            <person name="Dotsch A."/>
            <person name="Huch M."/>
        </authorList>
    </citation>
    <scope>NUCLEOTIDE SEQUENCE</scope>
    <source>
        <strain evidence="9">DSM 16107</strain>
    </source>
</reference>
<keyword evidence="6 7" id="KW-0472">Membrane</keyword>
<dbReference type="GO" id="GO:0005886">
    <property type="term" value="C:plasma membrane"/>
    <property type="evidence" value="ECO:0007669"/>
    <property type="project" value="UniProtKB-SubCell"/>
</dbReference>
<gene>
    <name evidence="8" type="ORF">C1876_08645</name>
    <name evidence="9" type="ORF">DMP09_02600</name>
</gene>
<evidence type="ECO:0000256" key="4">
    <source>
        <dbReference type="ARBA" id="ARBA00022692"/>
    </source>
</evidence>
<accession>A0A3N0J1D9</accession>
<comment type="similarity">
    <text evidence="2">Belongs to the NrfD family.</text>
</comment>
<evidence type="ECO:0000313" key="10">
    <source>
        <dbReference type="Proteomes" id="UP000253817"/>
    </source>
</evidence>
<dbReference type="OrthoDB" id="3177941at2"/>
<comment type="caution">
    <text evidence="9">The sequence shown here is derived from an EMBL/GenBank/DDBJ whole genome shotgun (WGS) entry which is preliminary data.</text>
</comment>
<comment type="subcellular location">
    <subcellularLocation>
        <location evidence="1">Cell membrane</location>
        <topology evidence="1">Multi-pass membrane protein</topology>
    </subcellularLocation>
</comment>
<feature type="transmembrane region" description="Helical" evidence="7">
    <location>
        <begin position="84"/>
        <end position="107"/>
    </location>
</feature>
<dbReference type="RefSeq" id="WP_114546323.1">
    <property type="nucleotide sequence ID" value="NZ_PPTT01000013.1"/>
</dbReference>
<reference evidence="11" key="2">
    <citation type="submission" date="2018-05" db="EMBL/GenBank/DDBJ databases">
        <title>Genome Sequencing of selected type strains of the family Eggerthellaceae.</title>
        <authorList>
            <person name="Danylec N."/>
            <person name="Stoll D.A."/>
            <person name="Doetsch A."/>
            <person name="Huch M."/>
        </authorList>
    </citation>
    <scope>NUCLEOTIDE SEQUENCE [LARGE SCALE GENOMIC DNA]</scope>
    <source>
        <strain evidence="11">DSM 16107</strain>
    </source>
</reference>
<evidence type="ECO:0000256" key="3">
    <source>
        <dbReference type="ARBA" id="ARBA00022475"/>
    </source>
</evidence>
<keyword evidence="3" id="KW-1003">Cell membrane</keyword>
<feature type="transmembrane region" description="Helical" evidence="7">
    <location>
        <begin position="46"/>
        <end position="64"/>
    </location>
</feature>
<keyword evidence="5 7" id="KW-1133">Transmembrane helix</keyword>
<dbReference type="AlphaFoldDB" id="A0A3N0J1D9"/>
<sequence>MEELQLMWGWQPALYLFLGGVGAGAFLAAGILVFMDRERHRTIAGASMWAAIACLGVGLLLLLSELTNPLRGLLLWQSFSNHTSWMAFGAWAALLALVFFAASALVVTRKTEALIVRAWPAFAEREHAVVTACVSAGMVLAACVAVYTGMLLMAVPGVPLWNTLLLPCLFTVSACDTGVALVEVLAVVLVKRERLGRAAQRFLEKAVVALVLLEGVVLALFAQVMLSGNVVDATSLGSTAATAAASMQLLVAGPLAPYFWGLLVGCGLVLPLAASLCCLVVGRKAKGGTAGATDATGASGAGLRAVMVAGAAGALIGGCTLRFLVLLAGVHADLVADTLAQLW</sequence>
<evidence type="ECO:0000313" key="8">
    <source>
        <dbReference type="EMBL" id="RDB68747.1"/>
    </source>
</evidence>
<dbReference type="PANTHER" id="PTHR34856">
    <property type="entry name" value="PROTEIN NRFD"/>
    <property type="match status" value="1"/>
</dbReference>
<dbReference type="InterPro" id="IPR052049">
    <property type="entry name" value="Electron_transfer_protein"/>
</dbReference>
<feature type="transmembrane region" description="Helical" evidence="7">
    <location>
        <begin position="128"/>
        <end position="152"/>
    </location>
</feature>
<feature type="transmembrane region" description="Helical" evidence="7">
    <location>
        <begin position="164"/>
        <end position="190"/>
    </location>
</feature>
<dbReference type="Proteomes" id="UP000253817">
    <property type="component" value="Unassembled WGS sequence"/>
</dbReference>